<dbReference type="HOGENOM" id="CLU_656786_0_0_11"/>
<dbReference type="CDD" id="cd00085">
    <property type="entry name" value="HNHc"/>
    <property type="match status" value="1"/>
</dbReference>
<evidence type="ECO:0000313" key="3">
    <source>
        <dbReference type="Proteomes" id="UP000002312"/>
    </source>
</evidence>
<evidence type="ECO:0000313" key="2">
    <source>
        <dbReference type="EMBL" id="ADP36043.1"/>
    </source>
</evidence>
<dbReference type="OrthoDB" id="4464809at2"/>
<evidence type="ECO:0000259" key="1">
    <source>
        <dbReference type="Pfam" id="PF13391"/>
    </source>
</evidence>
<feature type="domain" description="HNH nuclease" evidence="1">
    <location>
        <begin position="332"/>
        <end position="380"/>
    </location>
</feature>
<accession>A0A0H3ECP1</accession>
<protein>
    <recommendedName>
        <fullName evidence="1">HNH nuclease domain-containing protein</fullName>
    </recommendedName>
</protein>
<dbReference type="EMBL" id="CP001840">
    <property type="protein sequence ID" value="ADP36043.1"/>
    <property type="molecule type" value="Genomic_DNA"/>
</dbReference>
<sequence length="432" mass="49623">MGDYVPVLPFADYKWLFATKAPTEALGDPAVLLGLISRLNKIANGKIRYSGPEFAQVMQNLDRDIHTTVDLSRRVGERNLMRNSGQYWKTFGLIPAAPDHSGVIKLTDLAKSIAEGKVSQVDFAASMIISMKLPNTVNYTPEQVRDWEDHDLSIHPFKVILQIVRDLNEQGEGWLTNNELYSVVVPMAGDKQKHERIAEYVRRYRKNPHIVDNWPSSLQRSNDIRFTGEYLRFLNNFGYLQKEEEQLGLFEELENSRNRNRDNCRYFYIKDIDYQIQELLNGTWSENSSDLLEMIHKSDISSSVTMSSTLRKNSRPRQQQFRHDLLSAVPRCPITGVTVPEVLQAAHIKPHSYGGPEEMDNGLPLRADIHCLFDAGLLSLEPIGNTRLCHIELRGDQVKNNYHELIGKAFELPEITNMEYVKWRYENYLLGA</sequence>
<name>A0A0H3ECP1_BIFBP</name>
<reference evidence="2 3" key="1">
    <citation type="journal article" date="2010" name="Proc. Natl. Acad. Sci. U.S.A.">
        <title>Genome analysis of Bifidobacterium bifidum PRL2010 reveals metabolic pathways for host-derived glycan foraging.</title>
        <authorList>
            <person name="Turroni F."/>
            <person name="Bottacini F."/>
            <person name="Foroni E."/>
            <person name="Mulder I."/>
            <person name="Kim J.H."/>
            <person name="Zomer A."/>
            <person name="Sanchez B."/>
            <person name="Bidossi A."/>
            <person name="Ferrarini A."/>
            <person name="Giubellini V."/>
            <person name="Delledonne M."/>
            <person name="Henrissat B."/>
            <person name="Coutinho P."/>
            <person name="Oggioni M."/>
            <person name="Fitzgerald G.F."/>
            <person name="Mills D."/>
            <person name="Margolles A."/>
            <person name="Kelly D."/>
            <person name="van Sinderen D."/>
            <person name="Ventura M."/>
        </authorList>
    </citation>
    <scope>NUCLEOTIDE SEQUENCE [LARGE SCALE GENOMIC DNA]</scope>
    <source>
        <strain evidence="2 3">PRL2010</strain>
    </source>
</reference>
<dbReference type="PATRIC" id="fig|702459.3.peg.999"/>
<dbReference type="Pfam" id="PF13391">
    <property type="entry name" value="HNH_2"/>
    <property type="match status" value="1"/>
</dbReference>
<dbReference type="REBASE" id="28474">
    <property type="entry name" value="Bbi2010ORF968P"/>
</dbReference>
<dbReference type="RefSeq" id="WP_013389914.1">
    <property type="nucleotide sequence ID" value="NC_014638.1"/>
</dbReference>
<dbReference type="InterPro" id="IPR003615">
    <property type="entry name" value="HNH_nuc"/>
</dbReference>
<dbReference type="KEGG" id="bbp:BBPR_0967"/>
<dbReference type="Proteomes" id="UP000002312">
    <property type="component" value="Chromosome"/>
</dbReference>
<organism evidence="2 3">
    <name type="scientific">Bifidobacterium bifidum (strain PRL2010)</name>
    <dbReference type="NCBI Taxonomy" id="702459"/>
    <lineage>
        <taxon>Bacteria</taxon>
        <taxon>Bacillati</taxon>
        <taxon>Actinomycetota</taxon>
        <taxon>Actinomycetes</taxon>
        <taxon>Bifidobacteriales</taxon>
        <taxon>Bifidobacteriaceae</taxon>
        <taxon>Bifidobacterium</taxon>
    </lineage>
</organism>
<gene>
    <name evidence="2" type="ordered locus">BBPR_0967</name>
</gene>
<dbReference type="eggNOG" id="COG3440">
    <property type="taxonomic scope" value="Bacteria"/>
</dbReference>
<dbReference type="AlphaFoldDB" id="A0A0H3ECP1"/>
<proteinExistence type="predicted"/>